<sequence length="329" mass="37024">MDRNAIWILSYAGIYFLSLFIFPNTSRVLSMAFLIALLLNYPSRFFQKKTLKRLTVVMVSLGLVVLFAYLFYTFPSMISMSVDQFKESFNKLIIDNPLESIMADLPDFIQGSINDFFGNFGSLMSNVLVSIVTYISTHIANWITFVVLLIVAAIYILSRGKNVDRIIPKLFPKCNTKKIMEFWKGFLDDLETYIGGQLIVALCIGVFIGISTAIFGIQGSYFLGLLAGITNLIPFLGVIITAIPMMVFGYTSRGLLGVGIALIILVAANQMEMWFLSPKIVSNQLKFNWFVVLIALLAFSELFGAFGIILTVPTIVFIRRFWNMFVLKD</sequence>
<keyword evidence="6 8" id="KW-1133">Transmembrane helix</keyword>
<feature type="transmembrane region" description="Helical" evidence="8">
    <location>
        <begin position="131"/>
        <end position="157"/>
    </location>
</feature>
<dbReference type="HOGENOM" id="CLU_031275_8_3_0"/>
<accession>C5CDM9</accession>
<dbReference type="PANTHER" id="PTHR21716:SF53">
    <property type="entry name" value="PERMEASE PERM-RELATED"/>
    <property type="match status" value="1"/>
</dbReference>
<feature type="transmembrane region" description="Helical" evidence="8">
    <location>
        <begin position="289"/>
        <end position="318"/>
    </location>
</feature>
<feature type="transmembrane region" description="Helical" evidence="8">
    <location>
        <begin position="51"/>
        <end position="72"/>
    </location>
</feature>
<name>C5CDM9_KOSOT</name>
<keyword evidence="3" id="KW-0813">Transport</keyword>
<feature type="transmembrane region" description="Helical" evidence="8">
    <location>
        <begin position="221"/>
        <end position="243"/>
    </location>
</feature>
<gene>
    <name evidence="9" type="ordered locus">Kole_1347</name>
</gene>
<evidence type="ECO:0000256" key="3">
    <source>
        <dbReference type="ARBA" id="ARBA00022448"/>
    </source>
</evidence>
<feature type="transmembrane region" description="Helical" evidence="8">
    <location>
        <begin position="193"/>
        <end position="215"/>
    </location>
</feature>
<dbReference type="InterPro" id="IPR002549">
    <property type="entry name" value="AI-2E-like"/>
</dbReference>
<dbReference type="PANTHER" id="PTHR21716">
    <property type="entry name" value="TRANSMEMBRANE PROTEIN"/>
    <property type="match status" value="1"/>
</dbReference>
<keyword evidence="7 8" id="KW-0472">Membrane</keyword>
<reference evidence="9 10" key="1">
    <citation type="submission" date="2009-06" db="EMBL/GenBank/DDBJ databases">
        <title>Complete sequence of Thermotogales bacterium TBF 19.5.1.</title>
        <authorList>
            <consortium name="US DOE Joint Genome Institute"/>
            <person name="Lucas S."/>
            <person name="Copeland A."/>
            <person name="Lapidus A."/>
            <person name="Glavina del Rio T."/>
            <person name="Tice H."/>
            <person name="Bruce D."/>
            <person name="Goodwin L."/>
            <person name="Pitluck S."/>
            <person name="Chertkov O."/>
            <person name="Brettin T."/>
            <person name="Detter J.C."/>
            <person name="Han C."/>
            <person name="Schmutz J."/>
            <person name="Larimer F."/>
            <person name="Land M."/>
            <person name="Hauser L."/>
            <person name="Kyrpides N."/>
            <person name="Ovchinnikova G."/>
            <person name="Noll K."/>
        </authorList>
    </citation>
    <scope>NUCLEOTIDE SEQUENCE [LARGE SCALE GENOMIC DNA]</scope>
    <source>
        <strain evidence="10">ATCC BAA-1733 / DSM 21960 / TBF 19.5.1</strain>
    </source>
</reference>
<evidence type="ECO:0000313" key="9">
    <source>
        <dbReference type="EMBL" id="ACR80041.1"/>
    </source>
</evidence>
<organism evidence="9 10">
    <name type="scientific">Kosmotoga olearia (strain ATCC BAA-1733 / DSM 21960 / TBF 19.5.1)</name>
    <dbReference type="NCBI Taxonomy" id="521045"/>
    <lineage>
        <taxon>Bacteria</taxon>
        <taxon>Thermotogati</taxon>
        <taxon>Thermotogota</taxon>
        <taxon>Thermotogae</taxon>
        <taxon>Kosmotogales</taxon>
        <taxon>Kosmotogaceae</taxon>
        <taxon>Kosmotoga</taxon>
    </lineage>
</organism>
<keyword evidence="10" id="KW-1185">Reference proteome</keyword>
<evidence type="ECO:0000256" key="1">
    <source>
        <dbReference type="ARBA" id="ARBA00004651"/>
    </source>
</evidence>
<evidence type="ECO:0000256" key="8">
    <source>
        <dbReference type="SAM" id="Phobius"/>
    </source>
</evidence>
<dbReference type="KEGG" id="kol:Kole_1347"/>
<evidence type="ECO:0000256" key="5">
    <source>
        <dbReference type="ARBA" id="ARBA00022692"/>
    </source>
</evidence>
<evidence type="ECO:0008006" key="11">
    <source>
        <dbReference type="Google" id="ProtNLM"/>
    </source>
</evidence>
<dbReference type="GO" id="GO:0005886">
    <property type="term" value="C:plasma membrane"/>
    <property type="evidence" value="ECO:0007669"/>
    <property type="project" value="UniProtKB-SubCell"/>
</dbReference>
<dbReference type="EMBL" id="CP001634">
    <property type="protein sequence ID" value="ACR80041.1"/>
    <property type="molecule type" value="Genomic_DNA"/>
</dbReference>
<dbReference type="RefSeq" id="WP_015868690.1">
    <property type="nucleotide sequence ID" value="NC_012785.1"/>
</dbReference>
<comment type="similarity">
    <text evidence="2">Belongs to the autoinducer-2 exporter (AI-2E) (TC 2.A.86) family.</text>
</comment>
<dbReference type="OrthoDB" id="41658at2"/>
<dbReference type="GO" id="GO:0055085">
    <property type="term" value="P:transmembrane transport"/>
    <property type="evidence" value="ECO:0007669"/>
    <property type="project" value="TreeGrafter"/>
</dbReference>
<reference evidence="9 10" key="2">
    <citation type="journal article" date="2011" name="J. Bacteriol.">
        <title>Genome Sequence of Kosmotoga olearia Strain TBF 19.5.1, a Thermophilic Bacterium with a Wide Growth Temperature Range, Isolated from the Troll B Oil Platform in the North Sea.</title>
        <authorList>
            <person name="Swithers K.S."/>
            <person name="Dipippo J.L."/>
            <person name="Bruce D.C."/>
            <person name="Detter C."/>
            <person name="Tapia R."/>
            <person name="Han S."/>
            <person name="Goodwin L.A."/>
            <person name="Han J."/>
            <person name="Woyke T."/>
            <person name="Pitluck S."/>
            <person name="Pennacchio L."/>
            <person name="Nolan M."/>
            <person name="Mikhailova N."/>
            <person name="Land M.L."/>
            <person name="Nesbo C.L."/>
            <person name="Gogarten J.P."/>
            <person name="Noll K.M."/>
        </authorList>
    </citation>
    <scope>NUCLEOTIDE SEQUENCE [LARGE SCALE GENOMIC DNA]</scope>
    <source>
        <strain evidence="10">ATCC BAA-1733 / DSM 21960 / TBF 19.5.1</strain>
    </source>
</reference>
<feature type="transmembrane region" description="Helical" evidence="8">
    <location>
        <begin position="6"/>
        <end position="39"/>
    </location>
</feature>
<dbReference type="AlphaFoldDB" id="C5CDM9"/>
<dbReference type="Proteomes" id="UP000002382">
    <property type="component" value="Chromosome"/>
</dbReference>
<evidence type="ECO:0000313" key="10">
    <source>
        <dbReference type="Proteomes" id="UP000002382"/>
    </source>
</evidence>
<feature type="transmembrane region" description="Helical" evidence="8">
    <location>
        <begin position="255"/>
        <end position="277"/>
    </location>
</feature>
<evidence type="ECO:0000256" key="2">
    <source>
        <dbReference type="ARBA" id="ARBA00009773"/>
    </source>
</evidence>
<dbReference type="eggNOG" id="COG0628">
    <property type="taxonomic scope" value="Bacteria"/>
</dbReference>
<proteinExistence type="inferred from homology"/>
<evidence type="ECO:0000256" key="4">
    <source>
        <dbReference type="ARBA" id="ARBA00022475"/>
    </source>
</evidence>
<evidence type="ECO:0000256" key="6">
    <source>
        <dbReference type="ARBA" id="ARBA00022989"/>
    </source>
</evidence>
<protein>
    <recommendedName>
        <fullName evidence="11">Permease</fullName>
    </recommendedName>
</protein>
<keyword evidence="4" id="KW-1003">Cell membrane</keyword>
<evidence type="ECO:0000256" key="7">
    <source>
        <dbReference type="ARBA" id="ARBA00023136"/>
    </source>
</evidence>
<dbReference type="Pfam" id="PF01594">
    <property type="entry name" value="AI-2E_transport"/>
    <property type="match status" value="1"/>
</dbReference>
<keyword evidence="5 8" id="KW-0812">Transmembrane</keyword>
<comment type="subcellular location">
    <subcellularLocation>
        <location evidence="1">Cell membrane</location>
        <topology evidence="1">Multi-pass membrane protein</topology>
    </subcellularLocation>
</comment>